<feature type="compositionally biased region" description="Polar residues" evidence="4">
    <location>
        <begin position="745"/>
        <end position="762"/>
    </location>
</feature>
<comment type="subcellular location">
    <subcellularLocation>
        <location evidence="1">Nucleus</location>
    </subcellularLocation>
</comment>
<feature type="compositionally biased region" description="Acidic residues" evidence="4">
    <location>
        <begin position="1359"/>
        <end position="1371"/>
    </location>
</feature>
<dbReference type="Gene3D" id="1.25.40.10">
    <property type="entry name" value="Tetratricopeptide repeat domain"/>
    <property type="match status" value="2"/>
</dbReference>
<dbReference type="PROSITE" id="PS50005">
    <property type="entry name" value="TPR"/>
    <property type="match status" value="8"/>
</dbReference>
<feature type="region of interest" description="Disordered" evidence="4">
    <location>
        <begin position="848"/>
        <end position="951"/>
    </location>
</feature>
<feature type="compositionally biased region" description="Polar residues" evidence="4">
    <location>
        <begin position="1251"/>
        <end position="1260"/>
    </location>
</feature>
<feature type="non-terminal residue" evidence="5">
    <location>
        <position position="1511"/>
    </location>
</feature>
<feature type="compositionally biased region" description="Basic and acidic residues" evidence="4">
    <location>
        <begin position="1317"/>
        <end position="1327"/>
    </location>
</feature>
<keyword evidence="6" id="KW-1185">Reference proteome</keyword>
<feature type="compositionally biased region" description="Low complexity" evidence="4">
    <location>
        <begin position="984"/>
        <end position="1000"/>
    </location>
</feature>
<feature type="region of interest" description="Disordered" evidence="4">
    <location>
        <begin position="963"/>
        <end position="1019"/>
    </location>
</feature>
<feature type="region of interest" description="Disordered" evidence="4">
    <location>
        <begin position="1058"/>
        <end position="1119"/>
    </location>
</feature>
<dbReference type="PANTHER" id="PTHR14017:SF1">
    <property type="entry name" value="LD02225P"/>
    <property type="match status" value="1"/>
</dbReference>
<feature type="compositionally biased region" description="Pro residues" evidence="4">
    <location>
        <begin position="458"/>
        <end position="467"/>
    </location>
</feature>
<dbReference type="PROSITE" id="PS50293">
    <property type="entry name" value="TPR_REGION"/>
    <property type="match status" value="1"/>
</dbReference>
<dbReference type="OrthoDB" id="418911at2759"/>
<gene>
    <name evidence="5" type="ORF">BB561_001568</name>
</gene>
<feature type="compositionally biased region" description="Polar residues" evidence="4">
    <location>
        <begin position="875"/>
        <end position="888"/>
    </location>
</feature>
<feature type="compositionally biased region" description="Low complexity" evidence="4">
    <location>
        <begin position="634"/>
        <end position="645"/>
    </location>
</feature>
<proteinExistence type="predicted"/>
<feature type="compositionally biased region" description="Polar residues" evidence="4">
    <location>
        <begin position="597"/>
        <end position="627"/>
    </location>
</feature>
<feature type="compositionally biased region" description="Polar residues" evidence="4">
    <location>
        <begin position="1284"/>
        <end position="1316"/>
    </location>
</feature>
<feature type="compositionally biased region" description="Polar residues" evidence="4">
    <location>
        <begin position="902"/>
        <end position="914"/>
    </location>
</feature>
<feature type="compositionally biased region" description="Polar residues" evidence="4">
    <location>
        <begin position="1339"/>
        <end position="1358"/>
    </location>
</feature>
<feature type="compositionally biased region" description="Polar residues" evidence="4">
    <location>
        <begin position="646"/>
        <end position="658"/>
    </location>
</feature>
<feature type="repeat" description="TPR" evidence="3">
    <location>
        <begin position="368"/>
        <end position="401"/>
    </location>
</feature>
<feature type="compositionally biased region" description="Polar residues" evidence="4">
    <location>
        <begin position="1228"/>
        <end position="1238"/>
    </location>
</feature>
<reference evidence="5 6" key="1">
    <citation type="journal article" date="2018" name="MBio">
        <title>Comparative Genomics Reveals the Core Gene Toolbox for the Fungus-Insect Symbiosis.</title>
        <authorList>
            <person name="Wang Y."/>
            <person name="Stata M."/>
            <person name="Wang W."/>
            <person name="Stajich J.E."/>
            <person name="White M.M."/>
            <person name="Moncalvo J.M."/>
        </authorList>
    </citation>
    <scope>NUCLEOTIDE SEQUENCE [LARGE SCALE GENOMIC DNA]</scope>
    <source>
        <strain evidence="5 6">SWE-8-4</strain>
    </source>
</reference>
<feature type="region of interest" description="Disordered" evidence="4">
    <location>
        <begin position="1027"/>
        <end position="1046"/>
    </location>
</feature>
<feature type="compositionally biased region" description="Polar residues" evidence="4">
    <location>
        <begin position="473"/>
        <end position="489"/>
    </location>
</feature>
<feature type="region of interest" description="Disordered" evidence="4">
    <location>
        <begin position="1"/>
        <end position="68"/>
    </location>
</feature>
<dbReference type="SMART" id="SM00028">
    <property type="entry name" value="TPR"/>
    <property type="match status" value="10"/>
</dbReference>
<feature type="compositionally biased region" description="Polar residues" evidence="4">
    <location>
        <begin position="1132"/>
        <end position="1187"/>
    </location>
</feature>
<dbReference type="GO" id="GO:0010468">
    <property type="term" value="P:regulation of gene expression"/>
    <property type="evidence" value="ECO:0007669"/>
    <property type="project" value="TreeGrafter"/>
</dbReference>
<feature type="repeat" description="TPR" evidence="3">
    <location>
        <begin position="152"/>
        <end position="185"/>
    </location>
</feature>
<evidence type="ECO:0000256" key="4">
    <source>
        <dbReference type="SAM" id="MobiDB-lite"/>
    </source>
</evidence>
<feature type="compositionally biased region" description="Polar residues" evidence="4">
    <location>
        <begin position="808"/>
        <end position="825"/>
    </location>
</feature>
<sequence>MQRYMANPNQQTLFDQHTAPKGTPHEVARNSNISVIQPQRNPPSSVDSNVASLPNNQGTHNSKNNQHGFNAQMSSAQKLSILNEQSWLKIGSIAEMMNDYKKAMHAYEMSIKHNPYSLTSLQRIALIYRQQENFEKAVEYYQRIISIDGTEGETWGAIGHCYLMMNELQKAFNAYQQAIYHFADRKEPKLWYGIGILYECYNSFESAEEAFNAVMQMDPNFEKANEIYFRLGIIYKCQKRYKESLNCFKSIIKSPPKPLTENDLWFQIGNVHELQEEFSSAVRAYERVLHEDPNHSKVLLQLGILFLRADTDLYNPETSLLYLNKAVEMDKSDAQAWYTLGRCGMLLKQYNNAYEAYQQAVYCDATNATYWCSIGVLYYQINQYRDALDAYSRSIRLDPLSSEVWFNLGTLYETCNNQINDAIDAYHRASELDSKNTYIIDRLNILQQVKENRKPPGSTAPPLPIDPPISDLNNTLPNSQQDNDNQNRLPGNLGHPPVSSQGPPLYSMINDKYRNNEEEVNDKLYDKHKDNTKPPARINENSYPNYLSHRGSLDQEAGSNPSAITAGRHSPRMNNLNSEVGRNNIDTPDRSNIGRVSPTTAKPYSYGPNSVGQFSAQQHPLNRNQPNRIAEPVTKNTKNSSNYTNRHSQNSISYQPKQNISYSPVNAYEQRSNNMKKQSPILHNSENLPYGPESEAAASSGLYYKNTLNQSYSNTYYNEQYPPSNDGYLNQTDKNEMRSPIFDRYSTNGATSAENSRNNNRNGFAPMQGVDTPHSSNYSRDDGRQGVYQTNRSQTKPEKGYPFDQPSRYGNRNGNEDPNISPQRIDQNAKLDTRQGYRINNAQQNLYYNGRSQPSQQPDSFNSPHEKINSERRNTYNNSAKPYSQEKTFSPPLVGNNKRFHVSQSPKNNKLSDINTERPVSALDTGFIGDTNQDYNRKHPRQWSSGYSRDSNNQKILQESHEYPLSQQDSATQEDQKSYSKQHNPNSNSLNRSRNYYSMNKSPSLKSQSNIPNSRTTNSFKSLYHENDETSNSKISNGSNFTNSQYPHQHIQNRNIDHKDGSRIQSPDSNYQETHVTKNSQDSEIKGNMDDSTITEQRSKSPLSTKSGPINSNTPTTVPLEKSQTYFLHNSIQSSSRQNQHADSTVLSNNSAPNSTQLPQIKHSASSGYNNLSNSKYSPRTFNNSPLAHSAKEKSLSKYSEPENISPNSSNHNVNQDRHFINYQTKDNNSFHSESESSMVPVKRKSDSPKSHANFSQADVNNNSASDSGSSKSDSNKPLYKRICSTNTPNQNNLEQDISVENSSHQNLTAETSVFSENKESQKKLEENQETISDEIKAENNNGLGINTLTRPKSQNNSEEPEDGEVFDDEEGSRTANKDASHSIKYGVNLENFRVLRTENANSNETNSFNVPGVIPSAAAEVHLHSVKRTRVEYSTVAAPLLPASISMRLVGKLLGEELKLSSTEIRKDPSVLCVKTTLATAKFLNAIALPRYLMLNSIRLAPIPPNQCPP</sequence>
<dbReference type="Pfam" id="PF13431">
    <property type="entry name" value="TPR_17"/>
    <property type="match status" value="1"/>
</dbReference>
<feature type="compositionally biased region" description="Polar residues" evidence="4">
    <location>
        <begin position="572"/>
        <end position="586"/>
    </location>
</feature>
<evidence type="ECO:0000256" key="3">
    <source>
        <dbReference type="PROSITE-ProRule" id="PRU00339"/>
    </source>
</evidence>
<feature type="compositionally biased region" description="Polar residues" evidence="4">
    <location>
        <begin position="1001"/>
        <end position="1019"/>
    </location>
</feature>
<evidence type="ECO:0000256" key="1">
    <source>
        <dbReference type="ARBA" id="ARBA00004123"/>
    </source>
</evidence>
<feature type="repeat" description="TPR" evidence="3">
    <location>
        <begin position="188"/>
        <end position="221"/>
    </location>
</feature>
<evidence type="ECO:0000313" key="6">
    <source>
        <dbReference type="Proteomes" id="UP000245383"/>
    </source>
</evidence>
<keyword evidence="2" id="KW-0539">Nucleus</keyword>
<dbReference type="SUPFAM" id="SSF48452">
    <property type="entry name" value="TPR-like"/>
    <property type="match status" value="1"/>
</dbReference>
<organism evidence="5 6">
    <name type="scientific">Smittium simulii</name>
    <dbReference type="NCBI Taxonomy" id="133385"/>
    <lineage>
        <taxon>Eukaryota</taxon>
        <taxon>Fungi</taxon>
        <taxon>Fungi incertae sedis</taxon>
        <taxon>Zoopagomycota</taxon>
        <taxon>Kickxellomycotina</taxon>
        <taxon>Harpellomycetes</taxon>
        <taxon>Harpellales</taxon>
        <taxon>Legeriomycetaceae</taxon>
        <taxon>Smittium</taxon>
    </lineage>
</organism>
<feature type="region of interest" description="Disordered" evidence="4">
    <location>
        <begin position="742"/>
        <end position="825"/>
    </location>
</feature>
<dbReference type="STRING" id="133385.A0A2T9YU52"/>
<dbReference type="EMBL" id="MBFR01000045">
    <property type="protein sequence ID" value="PVU95872.1"/>
    <property type="molecule type" value="Genomic_DNA"/>
</dbReference>
<feature type="compositionally biased region" description="Polar residues" evidence="4">
    <location>
        <begin position="942"/>
        <end position="951"/>
    </location>
</feature>
<dbReference type="GO" id="GO:0005634">
    <property type="term" value="C:nucleus"/>
    <property type="evidence" value="ECO:0007669"/>
    <property type="project" value="UniProtKB-SubCell"/>
</dbReference>
<dbReference type="InterPro" id="IPR011990">
    <property type="entry name" value="TPR-like_helical_dom_sf"/>
</dbReference>
<feature type="compositionally biased region" description="Polar residues" evidence="4">
    <location>
        <begin position="1063"/>
        <end position="1080"/>
    </location>
</feature>
<feature type="region of interest" description="Disordered" evidence="4">
    <location>
        <begin position="1228"/>
        <end position="1380"/>
    </location>
</feature>
<evidence type="ECO:0000256" key="2">
    <source>
        <dbReference type="ARBA" id="ARBA00023242"/>
    </source>
</evidence>
<evidence type="ECO:0000313" key="5">
    <source>
        <dbReference type="EMBL" id="PVU95872.1"/>
    </source>
</evidence>
<dbReference type="GO" id="GO:0031490">
    <property type="term" value="F:chromatin DNA binding"/>
    <property type="evidence" value="ECO:0007669"/>
    <property type="project" value="TreeGrafter"/>
</dbReference>
<feature type="compositionally biased region" description="Polar residues" evidence="4">
    <location>
        <begin position="29"/>
        <end position="68"/>
    </location>
</feature>
<feature type="compositionally biased region" description="Basic and acidic residues" evidence="4">
    <location>
        <begin position="864"/>
        <end position="874"/>
    </location>
</feature>
<keyword evidence="3" id="KW-0802">TPR repeat</keyword>
<feature type="repeat" description="TPR" evidence="3">
    <location>
        <begin position="118"/>
        <end position="151"/>
    </location>
</feature>
<feature type="region of interest" description="Disordered" evidence="4">
    <location>
        <begin position="452"/>
        <end position="509"/>
    </location>
</feature>
<dbReference type="InterPro" id="IPR051630">
    <property type="entry name" value="Corepressor-Demethylase"/>
</dbReference>
<comment type="caution">
    <text evidence="5">The sequence shown here is derived from an EMBL/GenBank/DDBJ whole genome shotgun (WGS) entry which is preliminary data.</text>
</comment>
<feature type="region of interest" description="Disordered" evidence="4">
    <location>
        <begin position="525"/>
        <end position="658"/>
    </location>
</feature>
<dbReference type="Proteomes" id="UP000245383">
    <property type="component" value="Unassembled WGS sequence"/>
</dbReference>
<dbReference type="Pfam" id="PF13181">
    <property type="entry name" value="TPR_8"/>
    <property type="match status" value="2"/>
</dbReference>
<feature type="compositionally biased region" description="Polar residues" evidence="4">
    <location>
        <begin position="1030"/>
        <end position="1046"/>
    </location>
</feature>
<feature type="region of interest" description="Disordered" evidence="4">
    <location>
        <begin position="714"/>
        <end position="733"/>
    </location>
</feature>
<feature type="repeat" description="TPR" evidence="3">
    <location>
        <begin position="262"/>
        <end position="295"/>
    </location>
</feature>
<feature type="repeat" description="TPR" evidence="3">
    <location>
        <begin position="334"/>
        <end position="367"/>
    </location>
</feature>
<feature type="region of interest" description="Disordered" evidence="4">
    <location>
        <begin position="1132"/>
        <end position="1215"/>
    </location>
</feature>
<name>A0A2T9YU52_9FUNG</name>
<feature type="compositionally biased region" description="Polar residues" evidence="4">
    <location>
        <begin position="965"/>
        <end position="983"/>
    </location>
</feature>
<dbReference type="FunFam" id="1.25.40.10:FF:000403">
    <property type="entry name" value="General transcriptional repressor, putative"/>
    <property type="match status" value="1"/>
</dbReference>
<feature type="compositionally biased region" description="Low complexity" evidence="4">
    <location>
        <begin position="1261"/>
        <end position="1277"/>
    </location>
</feature>
<accession>A0A2T9YU52</accession>
<feature type="repeat" description="TPR" evidence="3">
    <location>
        <begin position="84"/>
        <end position="117"/>
    </location>
</feature>
<feature type="compositionally biased region" description="Polar residues" evidence="4">
    <location>
        <begin position="1090"/>
        <end position="1119"/>
    </location>
</feature>
<feature type="compositionally biased region" description="Polar residues" evidence="4">
    <location>
        <begin position="848"/>
        <end position="863"/>
    </location>
</feature>
<dbReference type="PANTHER" id="PTHR14017">
    <property type="entry name" value="LYSINE-SPECIFIC DEMETHYLASE"/>
    <property type="match status" value="1"/>
</dbReference>
<feature type="compositionally biased region" description="Polar residues" evidence="4">
    <location>
        <begin position="714"/>
        <end position="732"/>
    </location>
</feature>
<dbReference type="GO" id="GO:0000978">
    <property type="term" value="F:RNA polymerase II cis-regulatory region sequence-specific DNA binding"/>
    <property type="evidence" value="ECO:0007669"/>
    <property type="project" value="TreeGrafter"/>
</dbReference>
<feature type="repeat" description="TPR" evidence="3">
    <location>
        <begin position="225"/>
        <end position="258"/>
    </location>
</feature>
<feature type="compositionally biased region" description="Low complexity" evidence="4">
    <location>
        <begin position="1202"/>
        <end position="1213"/>
    </location>
</feature>
<dbReference type="InterPro" id="IPR019734">
    <property type="entry name" value="TPR_rpt"/>
</dbReference>
<protein>
    <submittedName>
        <fullName evidence="5">Uncharacterized protein</fullName>
    </submittedName>
</protein>